<dbReference type="OrthoDB" id="10038994at2759"/>
<dbReference type="SUPFAM" id="SSF53448">
    <property type="entry name" value="Nucleotide-diphospho-sugar transferases"/>
    <property type="match status" value="1"/>
</dbReference>
<protein>
    <recommendedName>
        <fullName evidence="11">Beta-1,4-N-acetylgalactosaminyltransferase</fullName>
        <ecNumber evidence="11">2.4.1.-</ecNumber>
    </recommendedName>
    <alternativeName>
        <fullName evidence="11">Beta-4-GalNAcT</fullName>
    </alternativeName>
</protein>
<dbReference type="OMA" id="GLHAMAP"/>
<keyword evidence="11" id="KW-0464">Manganese</keyword>
<dbReference type="RefSeq" id="XP_018013103.2">
    <property type="nucleotide sequence ID" value="XM_018157614.2"/>
</dbReference>
<dbReference type="CDD" id="cd00899">
    <property type="entry name" value="b4GalT"/>
    <property type="match status" value="1"/>
</dbReference>
<evidence type="ECO:0000256" key="9">
    <source>
        <dbReference type="ARBA" id="ARBA00023136"/>
    </source>
</evidence>
<evidence type="ECO:0000256" key="8">
    <source>
        <dbReference type="ARBA" id="ARBA00022989"/>
    </source>
</evidence>
<comment type="cofactor">
    <cofactor evidence="11">
        <name>Mn(2+)</name>
        <dbReference type="ChEBI" id="CHEBI:29035"/>
    </cofactor>
</comment>
<dbReference type="GO" id="GO:0046872">
    <property type="term" value="F:metal ion binding"/>
    <property type="evidence" value="ECO:0007669"/>
    <property type="project" value="UniProtKB-UniRule"/>
</dbReference>
<dbReference type="InterPro" id="IPR003859">
    <property type="entry name" value="Galactosyl_T"/>
</dbReference>
<feature type="region of interest" description="Disordered" evidence="12">
    <location>
        <begin position="88"/>
        <end position="112"/>
    </location>
</feature>
<dbReference type="PANTHER" id="PTHR19300">
    <property type="entry name" value="BETA-1,4-GALACTOSYLTRANSFERASE"/>
    <property type="match status" value="1"/>
</dbReference>
<evidence type="ECO:0000256" key="7">
    <source>
        <dbReference type="ARBA" id="ARBA00022968"/>
    </source>
</evidence>
<dbReference type="UniPathway" id="UPA00378"/>
<evidence type="ECO:0000259" key="15">
    <source>
        <dbReference type="Pfam" id="PF13733"/>
    </source>
</evidence>
<dbReference type="GO" id="GO:0033842">
    <property type="term" value="F:N-acetyl-beta-glucosaminyl-derivative 4-beta-N-acetylgalactosaminyltransferase activity"/>
    <property type="evidence" value="ECO:0007669"/>
    <property type="project" value="TreeGrafter"/>
</dbReference>
<dbReference type="GO" id="GO:0016020">
    <property type="term" value="C:membrane"/>
    <property type="evidence" value="ECO:0007669"/>
    <property type="project" value="UniProtKB-SubCell"/>
</dbReference>
<evidence type="ECO:0000259" key="14">
    <source>
        <dbReference type="Pfam" id="PF02709"/>
    </source>
</evidence>
<keyword evidence="8" id="KW-1133">Transmembrane helix</keyword>
<keyword evidence="11" id="KW-0479">Metal-binding</keyword>
<dbReference type="PANTHER" id="PTHR19300:SF57">
    <property type="entry name" value="BETA-1,4-N-ACETYLGALACTOSAMINYLTRANSFERASE"/>
    <property type="match status" value="1"/>
</dbReference>
<dbReference type="GeneID" id="108670160"/>
<keyword evidence="6" id="KW-0812">Transmembrane</keyword>
<evidence type="ECO:0000256" key="2">
    <source>
        <dbReference type="ARBA" id="ARBA00004922"/>
    </source>
</evidence>
<dbReference type="InterPro" id="IPR027995">
    <property type="entry name" value="Galactosyl_T_N"/>
</dbReference>
<proteinExistence type="inferred from homology"/>
<dbReference type="KEGG" id="hazt:108670160"/>
<feature type="chain" id="PRO_5038045913" description="Beta-1,4-N-acetylgalactosaminyltransferase" evidence="13">
    <location>
        <begin position="17"/>
        <end position="396"/>
    </location>
</feature>
<dbReference type="PRINTS" id="PR02050">
    <property type="entry name" value="B14GALTRFASE"/>
</dbReference>
<dbReference type="GO" id="GO:0008378">
    <property type="term" value="F:galactosyltransferase activity"/>
    <property type="evidence" value="ECO:0007669"/>
    <property type="project" value="TreeGrafter"/>
</dbReference>
<dbReference type="Pfam" id="PF13733">
    <property type="entry name" value="Glyco_transf_7N"/>
    <property type="match status" value="1"/>
</dbReference>
<comment type="pathway">
    <text evidence="2 11">Protein modification; protein glycosylation.</text>
</comment>
<gene>
    <name evidence="17" type="primary">LOC108670160</name>
</gene>
<comment type="function">
    <text evidence="11">Catalyzes the transfer of galactose onto proteins or lipids.</text>
</comment>
<dbReference type="GO" id="GO:0006688">
    <property type="term" value="P:glycosphingolipid biosynthetic process"/>
    <property type="evidence" value="ECO:0007669"/>
    <property type="project" value="TreeGrafter"/>
</dbReference>
<keyword evidence="16" id="KW-1185">Reference proteome</keyword>
<feature type="compositionally biased region" description="Polar residues" evidence="12">
    <location>
        <begin position="50"/>
        <end position="61"/>
    </location>
</feature>
<keyword evidence="9" id="KW-0472">Membrane</keyword>
<feature type="compositionally biased region" description="Polar residues" evidence="12">
    <location>
        <begin position="88"/>
        <end position="98"/>
    </location>
</feature>
<evidence type="ECO:0000256" key="1">
    <source>
        <dbReference type="ARBA" id="ARBA00004606"/>
    </source>
</evidence>
<evidence type="ECO:0000256" key="5">
    <source>
        <dbReference type="ARBA" id="ARBA00022679"/>
    </source>
</evidence>
<feature type="domain" description="Galactosyltransferase N-terminal" evidence="15">
    <location>
        <begin position="133"/>
        <end position="264"/>
    </location>
</feature>
<feature type="compositionally biased region" description="Basic and acidic residues" evidence="12">
    <location>
        <begin position="99"/>
        <end position="109"/>
    </location>
</feature>
<dbReference type="InterPro" id="IPR027791">
    <property type="entry name" value="Galactosyl_T_C"/>
</dbReference>
<evidence type="ECO:0000256" key="12">
    <source>
        <dbReference type="SAM" id="MobiDB-lite"/>
    </source>
</evidence>
<accession>A0A8B7NHJ1</accession>
<keyword evidence="4 11" id="KW-0328">Glycosyltransferase</keyword>
<name>A0A8B7NHJ1_HYAAZ</name>
<dbReference type="GO" id="GO:0005975">
    <property type="term" value="P:carbohydrate metabolic process"/>
    <property type="evidence" value="ECO:0007669"/>
    <property type="project" value="InterPro"/>
</dbReference>
<evidence type="ECO:0000313" key="17">
    <source>
        <dbReference type="RefSeq" id="XP_018013103.2"/>
    </source>
</evidence>
<evidence type="ECO:0000256" key="13">
    <source>
        <dbReference type="SAM" id="SignalP"/>
    </source>
</evidence>
<feature type="signal peptide" evidence="13">
    <location>
        <begin position="1"/>
        <end position="16"/>
    </location>
</feature>
<keyword evidence="7 11" id="KW-0735">Signal-anchor</keyword>
<organism evidence="16 17">
    <name type="scientific">Hyalella azteca</name>
    <name type="common">Amphipod</name>
    <dbReference type="NCBI Taxonomy" id="294128"/>
    <lineage>
        <taxon>Eukaryota</taxon>
        <taxon>Metazoa</taxon>
        <taxon>Ecdysozoa</taxon>
        <taxon>Arthropoda</taxon>
        <taxon>Crustacea</taxon>
        <taxon>Multicrustacea</taxon>
        <taxon>Malacostraca</taxon>
        <taxon>Eumalacostraca</taxon>
        <taxon>Peracarida</taxon>
        <taxon>Amphipoda</taxon>
        <taxon>Senticaudata</taxon>
        <taxon>Talitrida</taxon>
        <taxon>Talitroidea</taxon>
        <taxon>Hyalellidae</taxon>
        <taxon>Hyalella</taxon>
    </lineage>
</organism>
<evidence type="ECO:0000313" key="16">
    <source>
        <dbReference type="Proteomes" id="UP000694843"/>
    </source>
</evidence>
<comment type="similarity">
    <text evidence="3 11">Belongs to the glycosyltransferase 7 family.</text>
</comment>
<keyword evidence="13" id="KW-0732">Signal</keyword>
<dbReference type="InterPro" id="IPR029044">
    <property type="entry name" value="Nucleotide-diphossugar_trans"/>
</dbReference>
<comment type="subcellular location">
    <subcellularLocation>
        <location evidence="1 11">Membrane</location>
        <topology evidence="1 11">Single-pass type II membrane protein</topology>
    </subcellularLocation>
</comment>
<feature type="domain" description="Galactosyltransferase C-terminal" evidence="14">
    <location>
        <begin position="270"/>
        <end position="346"/>
    </location>
</feature>
<feature type="compositionally biased region" description="Basic and acidic residues" evidence="12">
    <location>
        <begin position="36"/>
        <end position="48"/>
    </location>
</feature>
<dbReference type="Pfam" id="PF02709">
    <property type="entry name" value="Glyco_transf_7C"/>
    <property type="match status" value="1"/>
</dbReference>
<evidence type="ECO:0000256" key="10">
    <source>
        <dbReference type="ARBA" id="ARBA00023180"/>
    </source>
</evidence>
<dbReference type="GO" id="GO:0005794">
    <property type="term" value="C:Golgi apparatus"/>
    <property type="evidence" value="ECO:0007669"/>
    <property type="project" value="TreeGrafter"/>
</dbReference>
<dbReference type="AlphaFoldDB" id="A0A8B7NHJ1"/>
<evidence type="ECO:0000256" key="6">
    <source>
        <dbReference type="ARBA" id="ARBA00022692"/>
    </source>
</evidence>
<evidence type="ECO:0000256" key="4">
    <source>
        <dbReference type="ARBA" id="ARBA00022676"/>
    </source>
</evidence>
<keyword evidence="10 11" id="KW-0325">Glycoprotein</keyword>
<sequence length="396" mass="44730">MLLLVLASTLLYFSSAPTDFLKSCCTPSVETISEQPHTKEQNSDRGSDKNALSPSSDTLGDQTARLKNVNNNSNHTIYTQITSINGMDNQRSINSSESPKSEGDLDKISNNKLSNMTGEKANLSSVSGEPLHCPTMPPNLEGPVAVNTSSADLAAEQRRHPELLPGGRWRPAQCRARQKVAVIVPYRSRASQLPIFLRHMHPFLQKQQLDYGIFVVEQAGKREFNRATLLNIGALESMKLYPYDCFIFHDIDLLPEDDRNLYACREQPLHLSVAYDTFNYKLPYETFFGGANAISVGHFRQLNGFSNKFWGWGGEDDDMANRIKHHGLSISRNPADIARYTMIKHKKEKRSPLRSKMVREGPSRFTSDGLNSLQYRVLDMQLLRLYTWIHAEPLNK</sequence>
<evidence type="ECO:0000256" key="11">
    <source>
        <dbReference type="RuleBase" id="RU368121"/>
    </source>
</evidence>
<dbReference type="EC" id="2.4.1.-" evidence="11"/>
<keyword evidence="5 11" id="KW-0808">Transferase</keyword>
<dbReference type="Gene3D" id="3.90.550.10">
    <property type="entry name" value="Spore Coat Polysaccharide Biosynthesis Protein SpsA, Chain A"/>
    <property type="match status" value="1"/>
</dbReference>
<reference evidence="17" key="1">
    <citation type="submission" date="2025-08" db="UniProtKB">
        <authorList>
            <consortium name="RefSeq"/>
        </authorList>
    </citation>
    <scope>IDENTIFICATION</scope>
    <source>
        <tissue evidence="17">Whole organism</tissue>
    </source>
</reference>
<feature type="region of interest" description="Disordered" evidence="12">
    <location>
        <begin position="31"/>
        <end position="74"/>
    </location>
</feature>
<dbReference type="Proteomes" id="UP000694843">
    <property type="component" value="Unplaced"/>
</dbReference>
<evidence type="ECO:0000256" key="3">
    <source>
        <dbReference type="ARBA" id="ARBA00005735"/>
    </source>
</evidence>